<reference evidence="1 4" key="2">
    <citation type="submission" date="2020-07" db="EMBL/GenBank/DDBJ databases">
        <title>The draft genome sequence of Maribacter polysiphoniae KCTC 22021.</title>
        <authorList>
            <person name="Mu L."/>
        </authorList>
    </citation>
    <scope>NUCLEOTIDE SEQUENCE [LARGE SCALE GENOMIC DNA]</scope>
    <source>
        <strain evidence="1 4">KCTC 22021</strain>
    </source>
</reference>
<dbReference type="Proteomes" id="UP000651837">
    <property type="component" value="Unassembled WGS sequence"/>
</dbReference>
<dbReference type="RefSeq" id="WP_109654939.1">
    <property type="nucleotide sequence ID" value="NZ_JACWLN010000017.1"/>
</dbReference>
<comment type="caution">
    <text evidence="2">The sequence shown here is derived from an EMBL/GenBank/DDBJ whole genome shotgun (WGS) entry which is preliminary data.</text>
</comment>
<evidence type="ECO:0000313" key="4">
    <source>
        <dbReference type="Proteomes" id="UP000651837"/>
    </source>
</evidence>
<protein>
    <submittedName>
        <fullName evidence="2">Beta-lactamase</fullName>
    </submittedName>
    <submittedName>
        <fullName evidence="1">Serine hydrolase</fullName>
    </submittedName>
</protein>
<dbReference type="GO" id="GO:0016787">
    <property type="term" value="F:hydrolase activity"/>
    <property type="evidence" value="ECO:0007669"/>
    <property type="project" value="UniProtKB-KW"/>
</dbReference>
<evidence type="ECO:0000313" key="2">
    <source>
        <dbReference type="EMBL" id="PWK18849.1"/>
    </source>
</evidence>
<keyword evidence="4" id="KW-1185">Reference proteome</keyword>
<evidence type="ECO:0000313" key="1">
    <source>
        <dbReference type="EMBL" id="MBD1263061.1"/>
    </source>
</evidence>
<proteinExistence type="predicted"/>
<dbReference type="InterPro" id="IPR012338">
    <property type="entry name" value="Beta-lactam/transpept-like"/>
</dbReference>
<organism evidence="2 3">
    <name type="scientific">Maribacter polysiphoniae</name>
    <dbReference type="NCBI Taxonomy" id="429344"/>
    <lineage>
        <taxon>Bacteria</taxon>
        <taxon>Pseudomonadati</taxon>
        <taxon>Bacteroidota</taxon>
        <taxon>Flavobacteriia</taxon>
        <taxon>Flavobacteriales</taxon>
        <taxon>Flavobacteriaceae</taxon>
        <taxon>Maribacter</taxon>
    </lineage>
</organism>
<name>A0A316DNW3_9FLAO</name>
<accession>A0A316DNW3</accession>
<dbReference type="AlphaFoldDB" id="A0A316DNW3"/>
<sequence>MNEAKQYKKFEAGAAGSMETTPVDYTKFLEHILALESQNSPITQLLFSPNIVINSKKQFGPESLETTTENERIGLNYGMAWGLITKTPYGKGVFKEGHSEGFQHYSILYPEHHLGVLLISNSDNAESIFKELLKITIGDIYTPWEWESYIPFNEGN</sequence>
<dbReference type="SUPFAM" id="SSF56601">
    <property type="entry name" value="beta-lactamase/transpeptidase-like"/>
    <property type="match status" value="1"/>
</dbReference>
<keyword evidence="1" id="KW-0378">Hydrolase</keyword>
<dbReference type="Gene3D" id="3.40.710.10">
    <property type="entry name" value="DD-peptidase/beta-lactamase superfamily"/>
    <property type="match status" value="1"/>
</dbReference>
<gene>
    <name evidence="1" type="ORF">HZY62_20890</name>
    <name evidence="2" type="ORF">LX92_04315</name>
</gene>
<evidence type="ECO:0000313" key="3">
    <source>
        <dbReference type="Proteomes" id="UP000245667"/>
    </source>
</evidence>
<dbReference type="EMBL" id="JACWLN010000017">
    <property type="protein sequence ID" value="MBD1263061.1"/>
    <property type="molecule type" value="Genomic_DNA"/>
</dbReference>
<dbReference type="Proteomes" id="UP000245667">
    <property type="component" value="Unassembled WGS sequence"/>
</dbReference>
<dbReference type="OrthoDB" id="1357763at2"/>
<dbReference type="EMBL" id="QGGQ01000016">
    <property type="protein sequence ID" value="PWK18849.1"/>
    <property type="molecule type" value="Genomic_DNA"/>
</dbReference>
<reference evidence="2 3" key="1">
    <citation type="submission" date="2018-05" db="EMBL/GenBank/DDBJ databases">
        <title>Genomic Encyclopedia of Archaeal and Bacterial Type Strains, Phase II (KMG-II): from individual species to whole genera.</title>
        <authorList>
            <person name="Goeker M."/>
        </authorList>
    </citation>
    <scope>NUCLEOTIDE SEQUENCE [LARGE SCALE GENOMIC DNA]</scope>
    <source>
        <strain evidence="2 3">DSM 23514</strain>
    </source>
</reference>